<evidence type="ECO:0000313" key="7">
    <source>
        <dbReference type="Proteomes" id="UP000264036"/>
    </source>
</evidence>
<proteinExistence type="predicted"/>
<comment type="subcellular location">
    <subcellularLocation>
        <location evidence="1">Membrane</location>
        <topology evidence="1">Multi-pass membrane protein</topology>
    </subcellularLocation>
</comment>
<protein>
    <submittedName>
        <fullName evidence="6">Type IV secretion system protein VirB6</fullName>
    </submittedName>
</protein>
<accession>A0A356LMJ2</accession>
<dbReference type="GO" id="GO:0030255">
    <property type="term" value="P:protein secretion by the type IV secretion system"/>
    <property type="evidence" value="ECO:0007669"/>
    <property type="project" value="InterPro"/>
</dbReference>
<sequence>MSTIADITELMTSKLGPDLIEKTGQFIEGIAPIFSLGLSLYVVLLTFYYYNKGFDESVVDISKRVLVWLIIIAFAFNAGNYAKVAGIIYELPDQLSSLFGYTHTGPSAVDTGLQSIDRMIFSLDQISKDKAWYEIQTHLAVYGAKLITMILGYMLFMVAYAFYLIAKVCLALTLMIGPLFLGAALFPGTRQYAMNWIGQCLNYIVTIALLTLISVIQSSFVQSTVDDWANQSGSWDLVEAWKAISQLLVMTVIFMMAALSIPSIAGALTGGAMADSHSRTFGRMGGFVSRTFDKITNRGAGGSARGYNRASKD</sequence>
<feature type="transmembrane region" description="Helical" evidence="5">
    <location>
        <begin position="146"/>
        <end position="165"/>
    </location>
</feature>
<evidence type="ECO:0000256" key="2">
    <source>
        <dbReference type="ARBA" id="ARBA00022692"/>
    </source>
</evidence>
<evidence type="ECO:0000256" key="1">
    <source>
        <dbReference type="ARBA" id="ARBA00004141"/>
    </source>
</evidence>
<evidence type="ECO:0000256" key="3">
    <source>
        <dbReference type="ARBA" id="ARBA00022989"/>
    </source>
</evidence>
<reference evidence="6 7" key="1">
    <citation type="journal article" date="2018" name="Nat. Biotechnol.">
        <title>A standardized bacterial taxonomy based on genome phylogeny substantially revises the tree of life.</title>
        <authorList>
            <person name="Parks D.H."/>
            <person name="Chuvochina M."/>
            <person name="Waite D.W."/>
            <person name="Rinke C."/>
            <person name="Skarshewski A."/>
            <person name="Chaumeil P.A."/>
            <person name="Hugenholtz P."/>
        </authorList>
    </citation>
    <scope>NUCLEOTIDE SEQUENCE [LARGE SCALE GENOMIC DNA]</scope>
    <source>
        <strain evidence="6">UBA10707</strain>
    </source>
</reference>
<dbReference type="Pfam" id="PF04610">
    <property type="entry name" value="TrbL"/>
    <property type="match status" value="1"/>
</dbReference>
<keyword evidence="4 5" id="KW-0472">Membrane</keyword>
<keyword evidence="3 5" id="KW-1133">Transmembrane helix</keyword>
<evidence type="ECO:0000256" key="5">
    <source>
        <dbReference type="SAM" id="Phobius"/>
    </source>
</evidence>
<name>A0A356LMJ2_9BURK</name>
<dbReference type="EMBL" id="DOEK01000047">
    <property type="protein sequence ID" value="HBP32114.1"/>
    <property type="molecule type" value="Genomic_DNA"/>
</dbReference>
<dbReference type="AlphaFoldDB" id="A0A356LMJ2"/>
<evidence type="ECO:0000313" key="6">
    <source>
        <dbReference type="EMBL" id="HBP32114.1"/>
    </source>
</evidence>
<feature type="transmembrane region" description="Helical" evidence="5">
    <location>
        <begin position="200"/>
        <end position="223"/>
    </location>
</feature>
<feature type="transmembrane region" description="Helical" evidence="5">
    <location>
        <begin position="171"/>
        <end position="188"/>
    </location>
</feature>
<feature type="transmembrane region" description="Helical" evidence="5">
    <location>
        <begin position="30"/>
        <end position="50"/>
    </location>
</feature>
<feature type="transmembrane region" description="Helical" evidence="5">
    <location>
        <begin position="65"/>
        <end position="82"/>
    </location>
</feature>
<feature type="transmembrane region" description="Helical" evidence="5">
    <location>
        <begin position="243"/>
        <end position="274"/>
    </location>
</feature>
<dbReference type="Proteomes" id="UP000264036">
    <property type="component" value="Unassembled WGS sequence"/>
</dbReference>
<comment type="caution">
    <text evidence="6">The sequence shown here is derived from an EMBL/GenBank/DDBJ whole genome shotgun (WGS) entry which is preliminary data.</text>
</comment>
<gene>
    <name evidence="6" type="ORF">DD666_22230</name>
</gene>
<dbReference type="InterPro" id="IPR007688">
    <property type="entry name" value="Conjugal_tfr_TrbL/VirB6"/>
</dbReference>
<organism evidence="6 7">
    <name type="scientific">Advenella kashmirensis</name>
    <dbReference type="NCBI Taxonomy" id="310575"/>
    <lineage>
        <taxon>Bacteria</taxon>
        <taxon>Pseudomonadati</taxon>
        <taxon>Pseudomonadota</taxon>
        <taxon>Betaproteobacteria</taxon>
        <taxon>Burkholderiales</taxon>
        <taxon>Alcaligenaceae</taxon>
    </lineage>
</organism>
<evidence type="ECO:0000256" key="4">
    <source>
        <dbReference type="ARBA" id="ARBA00023136"/>
    </source>
</evidence>
<keyword evidence="2 5" id="KW-0812">Transmembrane</keyword>
<dbReference type="GO" id="GO:0016020">
    <property type="term" value="C:membrane"/>
    <property type="evidence" value="ECO:0007669"/>
    <property type="project" value="UniProtKB-SubCell"/>
</dbReference>